<proteinExistence type="predicted"/>
<reference evidence="2 3" key="1">
    <citation type="journal article" date="2013" name="Genome Announc.">
        <title>Genome Sequence of the Obligate Gammaproteobacterial Methanotroph Methylomicrobium album Strain BG8.</title>
        <authorList>
            <person name="Kits K.D."/>
            <person name="Kalyuzhnaya M.G."/>
            <person name="Klotz M.G."/>
            <person name="Jetten M.S."/>
            <person name="Op den Camp H.J."/>
            <person name="Vuilleumier S."/>
            <person name="Bringel F."/>
            <person name="Dispirito A.A."/>
            <person name="Murrell J.C."/>
            <person name="Bruce D."/>
            <person name="Cheng J.F."/>
            <person name="Copeland A."/>
            <person name="Goodwin L."/>
            <person name="Hauser L."/>
            <person name="Lajus A."/>
            <person name="Land M.L."/>
            <person name="Lapidus A."/>
            <person name="Lucas S."/>
            <person name="Medigue C."/>
            <person name="Pitluck S."/>
            <person name="Woyke T."/>
            <person name="Zeytun A."/>
            <person name="Stein L.Y."/>
        </authorList>
    </citation>
    <scope>NUCLEOTIDE SEQUENCE [LARGE SCALE GENOMIC DNA]</scope>
    <source>
        <strain evidence="2 3">BG8</strain>
    </source>
</reference>
<organism evidence="2 3">
    <name type="scientific">Methylomicrobium album BG8</name>
    <dbReference type="NCBI Taxonomy" id="686340"/>
    <lineage>
        <taxon>Bacteria</taxon>
        <taxon>Pseudomonadati</taxon>
        <taxon>Pseudomonadota</taxon>
        <taxon>Gammaproteobacteria</taxon>
        <taxon>Methylococcales</taxon>
        <taxon>Methylococcaceae</taxon>
        <taxon>Methylomicrobium</taxon>
    </lineage>
</organism>
<keyword evidence="3" id="KW-1185">Reference proteome</keyword>
<keyword evidence="1" id="KW-0732">Signal</keyword>
<protein>
    <submittedName>
        <fullName evidence="2">Uncharacterized protein</fullName>
    </submittedName>
</protein>
<feature type="chain" id="PRO_5003612889" evidence="1">
    <location>
        <begin position="25"/>
        <end position="98"/>
    </location>
</feature>
<dbReference type="AlphaFoldDB" id="H8GP15"/>
<name>H8GP15_METAL</name>
<evidence type="ECO:0000256" key="1">
    <source>
        <dbReference type="SAM" id="SignalP"/>
    </source>
</evidence>
<evidence type="ECO:0000313" key="2">
    <source>
        <dbReference type="EMBL" id="EIC28437.1"/>
    </source>
</evidence>
<dbReference type="EMBL" id="CM001475">
    <property type="protein sequence ID" value="EIC28437.1"/>
    <property type="molecule type" value="Genomic_DNA"/>
</dbReference>
<gene>
    <name evidence="2" type="ORF">Metal_0591</name>
</gene>
<feature type="signal peptide" evidence="1">
    <location>
        <begin position="1"/>
        <end position="24"/>
    </location>
</feature>
<dbReference type="HOGENOM" id="CLU_175484_0_0_6"/>
<dbReference type="RefSeq" id="WP_005369460.1">
    <property type="nucleotide sequence ID" value="NZ_CM001475.1"/>
</dbReference>
<evidence type="ECO:0000313" key="3">
    <source>
        <dbReference type="Proteomes" id="UP000005090"/>
    </source>
</evidence>
<accession>H8GP15</accession>
<sequence length="98" mass="10775">MISNTFRIAAAFILFASLIISAYATPLEVTESAIKNCQFLGIIDGFSGYGKHLEWKPLAKVNAIRKAGALRATDIVYTNFRTIGGWNGEAEARVYTCR</sequence>
<dbReference type="Proteomes" id="UP000005090">
    <property type="component" value="Chromosome"/>
</dbReference>